<keyword evidence="1" id="KW-0472">Membrane</keyword>
<keyword evidence="1" id="KW-0812">Transmembrane</keyword>
<comment type="caution">
    <text evidence="2">The sequence shown here is derived from an EMBL/GenBank/DDBJ whole genome shotgun (WGS) entry which is preliminary data.</text>
</comment>
<keyword evidence="1" id="KW-1133">Transmembrane helix</keyword>
<dbReference type="AlphaFoldDB" id="A0A4R2LHM5"/>
<evidence type="ECO:0000313" key="2">
    <source>
        <dbReference type="EMBL" id="TCO84615.1"/>
    </source>
</evidence>
<accession>A0A4R2LHM5</accession>
<name>A0A4R2LHM5_9FIRM</name>
<dbReference type="Proteomes" id="UP000295711">
    <property type="component" value="Unassembled WGS sequence"/>
</dbReference>
<reference evidence="2 3" key="1">
    <citation type="submission" date="2019-03" db="EMBL/GenBank/DDBJ databases">
        <title>Genomic Encyclopedia of Type Strains, Phase IV (KMG-IV): sequencing the most valuable type-strain genomes for metagenomic binning, comparative biology and taxonomic classification.</title>
        <authorList>
            <person name="Goeker M."/>
        </authorList>
    </citation>
    <scope>NUCLEOTIDE SEQUENCE [LARGE SCALE GENOMIC DNA]</scope>
    <source>
        <strain evidence="2 3">DSM 28559</strain>
    </source>
</reference>
<sequence length="292" mass="33011">MSFWTRLQKTINEKAIPALQKMDVNKNHIKNTYTLRVQKAFCRHPLPGSMTVEAALVFPIVFFVWMAFVSLTSAVKVHEVLQQCLTETAFELAVEAGENEEIVRDSGILRAWLDIKSLDFLETGGVCSVSGYDFSNSRILEGNEWLEFHVKYRVEILEGIIPIPGIPMKNSVFIRAWTGYSQDTDFSGMEEIHENVYVTEYGRVYHEDRMCSHIQLKIYMVGADEAKKYPPCERCVRSGSDTGTTYYVTESGECYHCRLGCSGLKRNVQRMTMEEAVMGGCTPCSRCSGGGE</sequence>
<organism evidence="2 3">
    <name type="scientific">Frisingicoccus caecimuris</name>
    <dbReference type="NCBI Taxonomy" id="1796636"/>
    <lineage>
        <taxon>Bacteria</taxon>
        <taxon>Bacillati</taxon>
        <taxon>Bacillota</taxon>
        <taxon>Clostridia</taxon>
        <taxon>Lachnospirales</taxon>
        <taxon>Lachnospiraceae</taxon>
        <taxon>Frisingicoccus</taxon>
    </lineage>
</organism>
<protein>
    <recommendedName>
        <fullName evidence="4">TadE-like protein</fullName>
    </recommendedName>
</protein>
<dbReference type="EMBL" id="SLXA01000006">
    <property type="protein sequence ID" value="TCO84615.1"/>
    <property type="molecule type" value="Genomic_DNA"/>
</dbReference>
<evidence type="ECO:0000256" key="1">
    <source>
        <dbReference type="SAM" id="Phobius"/>
    </source>
</evidence>
<gene>
    <name evidence="2" type="ORF">EV212_10642</name>
</gene>
<feature type="transmembrane region" description="Helical" evidence="1">
    <location>
        <begin position="54"/>
        <end position="75"/>
    </location>
</feature>
<keyword evidence="3" id="KW-1185">Reference proteome</keyword>
<evidence type="ECO:0000313" key="3">
    <source>
        <dbReference type="Proteomes" id="UP000295711"/>
    </source>
</evidence>
<proteinExistence type="predicted"/>
<evidence type="ECO:0008006" key="4">
    <source>
        <dbReference type="Google" id="ProtNLM"/>
    </source>
</evidence>